<reference evidence="2 3" key="1">
    <citation type="journal article" date="2015" name="Int. J. Syst. Evol. Microbiol.">
        <title>Amycolatopsis rhabdoformis sp. nov., an actinomycete isolated from a tropical forest soil.</title>
        <authorList>
            <person name="Souza W.R."/>
            <person name="Silva R.E."/>
            <person name="Goodfellow M."/>
            <person name="Busarakam K."/>
            <person name="Figueiro F.S."/>
            <person name="Ferreira D."/>
            <person name="Rodrigues-Filho E."/>
            <person name="Moraes L.A.B."/>
            <person name="Zucchi T.D."/>
        </authorList>
    </citation>
    <scope>NUCLEOTIDE SEQUENCE [LARGE SCALE GENOMIC DNA]</scope>
    <source>
        <strain evidence="2 3">NCIMB 14900</strain>
    </source>
</reference>
<keyword evidence="1" id="KW-0812">Transmembrane</keyword>
<evidence type="ECO:0008006" key="4">
    <source>
        <dbReference type="Google" id="ProtNLM"/>
    </source>
</evidence>
<feature type="transmembrane region" description="Helical" evidence="1">
    <location>
        <begin position="20"/>
        <end position="42"/>
    </location>
</feature>
<keyword evidence="1" id="KW-1133">Transmembrane helix</keyword>
<protein>
    <recommendedName>
        <fullName evidence="4">Phage holin family protein</fullName>
    </recommendedName>
</protein>
<feature type="transmembrane region" description="Helical" evidence="1">
    <location>
        <begin position="108"/>
        <end position="125"/>
    </location>
</feature>
<keyword evidence="3" id="KW-1185">Reference proteome</keyword>
<evidence type="ECO:0000313" key="2">
    <source>
        <dbReference type="EMBL" id="WSE26892.1"/>
    </source>
</evidence>
<evidence type="ECO:0000256" key="1">
    <source>
        <dbReference type="SAM" id="Phobius"/>
    </source>
</evidence>
<feature type="transmembrane region" description="Helical" evidence="1">
    <location>
        <begin position="83"/>
        <end position="101"/>
    </location>
</feature>
<dbReference type="RefSeq" id="WP_326565883.1">
    <property type="nucleotide sequence ID" value="NZ_CP142149.1"/>
</dbReference>
<accession>A0ABZ1HXM8</accession>
<name>A0ABZ1HXM8_9PSEU</name>
<organism evidence="2 3">
    <name type="scientific">Amycolatopsis rhabdoformis</name>
    <dbReference type="NCBI Taxonomy" id="1448059"/>
    <lineage>
        <taxon>Bacteria</taxon>
        <taxon>Bacillati</taxon>
        <taxon>Actinomycetota</taxon>
        <taxon>Actinomycetes</taxon>
        <taxon>Pseudonocardiales</taxon>
        <taxon>Pseudonocardiaceae</taxon>
        <taxon>Amycolatopsis</taxon>
    </lineage>
</organism>
<evidence type="ECO:0000313" key="3">
    <source>
        <dbReference type="Proteomes" id="UP001330812"/>
    </source>
</evidence>
<dbReference type="EMBL" id="CP142149">
    <property type="protein sequence ID" value="WSE26892.1"/>
    <property type="molecule type" value="Genomic_DNA"/>
</dbReference>
<proteinExistence type="predicted"/>
<feature type="transmembrane region" description="Helical" evidence="1">
    <location>
        <begin position="54"/>
        <end position="77"/>
    </location>
</feature>
<sequence length="143" mass="14779">MTNPGDYGPPKGLGQARIFMWIQVAFNVLGSIFLLLAAGALASTSAADDTGTAGLLVVILVVNIVMAVLLAVCAIQLRSGKQWPWITAIVVEAIVVINGIVTMISSGFTGVLPIVFAALALSGLLHKDVRAWIAAQRGPATAV</sequence>
<dbReference type="Proteomes" id="UP001330812">
    <property type="component" value="Chromosome"/>
</dbReference>
<gene>
    <name evidence="2" type="ORF">VSH64_28920</name>
</gene>
<keyword evidence="1" id="KW-0472">Membrane</keyword>